<dbReference type="Gene3D" id="3.40.630.30">
    <property type="match status" value="1"/>
</dbReference>
<accession>A0A1E7K703</accession>
<dbReference type="PATRIC" id="fig|943816.4.peg.3491"/>
<dbReference type="Proteomes" id="UP000175829">
    <property type="component" value="Unassembled WGS sequence"/>
</dbReference>
<feature type="domain" description="N-acetyltransferase" evidence="4">
    <location>
        <begin position="1"/>
        <end position="176"/>
    </location>
</feature>
<dbReference type="PROSITE" id="PS51186">
    <property type="entry name" value="GNAT"/>
    <property type="match status" value="1"/>
</dbReference>
<evidence type="ECO:0000259" key="4">
    <source>
        <dbReference type="PROSITE" id="PS51186"/>
    </source>
</evidence>
<evidence type="ECO:0000256" key="1">
    <source>
        <dbReference type="ARBA" id="ARBA00022679"/>
    </source>
</evidence>
<organism evidence="5 6">
    <name type="scientific">Streptomyces qinglanensis</name>
    <dbReference type="NCBI Taxonomy" id="943816"/>
    <lineage>
        <taxon>Bacteria</taxon>
        <taxon>Bacillati</taxon>
        <taxon>Actinomycetota</taxon>
        <taxon>Actinomycetes</taxon>
        <taxon>Kitasatosporales</taxon>
        <taxon>Streptomycetaceae</taxon>
        <taxon>Streptomyces</taxon>
    </lineage>
</organism>
<dbReference type="InterPro" id="IPR050680">
    <property type="entry name" value="YpeA/RimI_acetyltransf"/>
</dbReference>
<dbReference type="InterPro" id="IPR016181">
    <property type="entry name" value="Acyl_CoA_acyltransferase"/>
</dbReference>
<dbReference type="RefSeq" id="WP_069992469.1">
    <property type="nucleotide sequence ID" value="NZ_LJGV01000022.1"/>
</dbReference>
<evidence type="ECO:0000313" key="6">
    <source>
        <dbReference type="Proteomes" id="UP000175829"/>
    </source>
</evidence>
<proteinExistence type="predicted"/>
<dbReference type="CDD" id="cd04301">
    <property type="entry name" value="NAT_SF"/>
    <property type="match status" value="1"/>
</dbReference>
<comment type="caution">
    <text evidence="5">The sequence shown here is derived from an EMBL/GenBank/DDBJ whole genome shotgun (WGS) entry which is preliminary data.</text>
</comment>
<keyword evidence="1 5" id="KW-0808">Transferase</keyword>
<dbReference type="EMBL" id="LJGV01000022">
    <property type="protein sequence ID" value="OEU99691.1"/>
    <property type="molecule type" value="Genomic_DNA"/>
</dbReference>
<dbReference type="InterPro" id="IPR000182">
    <property type="entry name" value="GNAT_dom"/>
</dbReference>
<dbReference type="PANTHER" id="PTHR43420">
    <property type="entry name" value="ACETYLTRANSFERASE"/>
    <property type="match status" value="1"/>
</dbReference>
<name>A0A1E7K703_9ACTN</name>
<gene>
    <name evidence="5" type="ORF">AN217_19870</name>
</gene>
<feature type="region of interest" description="Disordered" evidence="3">
    <location>
        <begin position="72"/>
        <end position="97"/>
    </location>
</feature>
<evidence type="ECO:0000256" key="2">
    <source>
        <dbReference type="ARBA" id="ARBA00023315"/>
    </source>
</evidence>
<evidence type="ECO:0000256" key="3">
    <source>
        <dbReference type="SAM" id="MobiDB-lite"/>
    </source>
</evidence>
<dbReference type="PANTHER" id="PTHR43420:SF43">
    <property type="entry name" value="SPERMINE_SPERMIDINE ACETYLTRANSFERASE"/>
    <property type="match status" value="1"/>
</dbReference>
<evidence type="ECO:0000313" key="5">
    <source>
        <dbReference type="EMBL" id="OEU99691.1"/>
    </source>
</evidence>
<dbReference type="AlphaFoldDB" id="A0A1E7K703"/>
<dbReference type="Pfam" id="PF00583">
    <property type="entry name" value="Acetyltransf_1"/>
    <property type="match status" value="1"/>
</dbReference>
<keyword evidence="2" id="KW-0012">Acyltransferase</keyword>
<reference evidence="5 6" key="1">
    <citation type="journal article" date="2016" name="Front. Microbiol.">
        <title>Comparative Genomics Analysis of Streptomyces Species Reveals Their Adaptation to the Marine Environment and Their Diversity at the Genomic Level.</title>
        <authorList>
            <person name="Tian X."/>
            <person name="Zhang Z."/>
            <person name="Yang T."/>
            <person name="Chen M."/>
            <person name="Li J."/>
            <person name="Chen F."/>
            <person name="Yang J."/>
            <person name="Li W."/>
            <person name="Zhang B."/>
            <person name="Zhang Z."/>
            <person name="Wu J."/>
            <person name="Zhang C."/>
            <person name="Long L."/>
            <person name="Xiao J."/>
        </authorList>
    </citation>
    <scope>NUCLEOTIDE SEQUENCE [LARGE SCALE GENOMIC DNA]</scope>
    <source>
        <strain evidence="5 6">SCSIO M10379</strain>
    </source>
</reference>
<dbReference type="GO" id="GO:0016747">
    <property type="term" value="F:acyltransferase activity, transferring groups other than amino-acyl groups"/>
    <property type="evidence" value="ECO:0007669"/>
    <property type="project" value="InterPro"/>
</dbReference>
<protein>
    <submittedName>
        <fullName evidence="5">Acetyltransferase</fullName>
    </submittedName>
</protein>
<sequence>MYVREMTEDDIEAVAEVRVRGWRSAYRGLVPQPYLDAMSPAAEAARRRRFFTAGRGVVRNLVAADEAGGGQVTGWAAAGPRRTHGDTPRPGPPGGDEELYALYVHPDHIGTGVGRLLMAAVLEDAVARGCPRMFLWVLEGNSRARRFYERAGFAADGLTSAFEVGGAKVPEVRYLTVLGGGREPEAGPGRRDHG</sequence>
<dbReference type="SUPFAM" id="SSF55729">
    <property type="entry name" value="Acyl-CoA N-acyltransferases (Nat)"/>
    <property type="match status" value="1"/>
</dbReference>